<feature type="transmembrane region" description="Helical" evidence="8">
    <location>
        <begin position="6"/>
        <end position="24"/>
    </location>
</feature>
<feature type="transmembrane region" description="Helical" evidence="8">
    <location>
        <begin position="460"/>
        <end position="480"/>
    </location>
</feature>
<evidence type="ECO:0000256" key="4">
    <source>
        <dbReference type="ARBA" id="ARBA00022475"/>
    </source>
</evidence>
<comment type="similarity">
    <text evidence="2">Belongs to the peptide transporter carbon starvation (CstA) (TC 2.A.114) family.</text>
</comment>
<evidence type="ECO:0000313" key="11">
    <source>
        <dbReference type="Proteomes" id="UP001595978"/>
    </source>
</evidence>
<organism evidence="10 11">
    <name type="scientific">Ureibacillus suwonensis</name>
    <dbReference type="NCBI Taxonomy" id="313007"/>
    <lineage>
        <taxon>Bacteria</taxon>
        <taxon>Bacillati</taxon>
        <taxon>Bacillota</taxon>
        <taxon>Bacilli</taxon>
        <taxon>Bacillales</taxon>
        <taxon>Caryophanaceae</taxon>
        <taxon>Ureibacillus</taxon>
    </lineage>
</organism>
<keyword evidence="11" id="KW-1185">Reference proteome</keyword>
<evidence type="ECO:0000256" key="8">
    <source>
        <dbReference type="SAM" id="Phobius"/>
    </source>
</evidence>
<evidence type="ECO:0000256" key="2">
    <source>
        <dbReference type="ARBA" id="ARBA00007755"/>
    </source>
</evidence>
<feature type="transmembrane region" description="Helical" evidence="8">
    <location>
        <begin position="418"/>
        <end position="439"/>
    </location>
</feature>
<sequence length="599" mass="64039">MNAITIVIGAICILVIAYRFYGIFFTKKVLKIKDDQPTPAHTYNDGKDFVPTNKWIAFGHHFAAIAAAGPLVGPVLAAQFGYLPGYLWLLIGAVIGGAVHDAVVLFASMMKGGKSLSEVMKEELGPVAGFCTGLAMLFIITITMAGLSMVILGALAENPWGTFAVASTIPIAMIMGLINRFTGNIKLSTIIGVVLLVAAVFYGPSIQGTWLGDVLTLDKDTLAMILPVYAFFAAALPVWFLLAPRDYLSSFMKIGVFIALIIGVFIINPTIQFPAIIPDFINGGGPIVAGPVWPFVSITIACGAISGFHAFVGSGTTPKMLNRWEDIRPVGFGAMLVECVVGVMALVAATVLHPADYFAINSAPEKFAQLGMTVVDLPVLSEAIGMDLEGRTGGAVTLAVGMASIFSGIKWFSHLTSYFYQFVIMFEAVFILTAIDAGTRTARYLIQDFLGNVIKPLKKTDSMLGAIGASALACLMWGYLLNSGDIASVWALFGVSNQLMASIGLVCGVTFVLKIADKRIYALTCLIPLAYLYVTVNVAGIWMIKNVYWNEAASGFNMVNGVLSVIMLALGLVIVVTSIVKWKELWASPRFSKVATINN</sequence>
<feature type="transmembrane region" description="Helical" evidence="8">
    <location>
        <begin position="86"/>
        <end position="107"/>
    </location>
</feature>
<dbReference type="InterPro" id="IPR051605">
    <property type="entry name" value="CstA"/>
</dbReference>
<feature type="transmembrane region" description="Helical" evidence="8">
    <location>
        <begin position="254"/>
        <end position="277"/>
    </location>
</feature>
<feature type="transmembrane region" description="Helical" evidence="8">
    <location>
        <begin position="222"/>
        <end position="242"/>
    </location>
</feature>
<feature type="transmembrane region" description="Helical" evidence="8">
    <location>
        <begin position="185"/>
        <end position="202"/>
    </location>
</feature>
<accession>A0ABW0RAN8</accession>
<evidence type="ECO:0000256" key="6">
    <source>
        <dbReference type="ARBA" id="ARBA00022989"/>
    </source>
</evidence>
<evidence type="ECO:0000256" key="5">
    <source>
        <dbReference type="ARBA" id="ARBA00022692"/>
    </source>
</evidence>
<keyword evidence="5 8" id="KW-0812">Transmembrane</keyword>
<keyword evidence="4" id="KW-1003">Cell membrane</keyword>
<keyword evidence="6 8" id="KW-1133">Transmembrane helix</keyword>
<feature type="transmembrane region" description="Helical" evidence="8">
    <location>
        <begin position="127"/>
        <end position="154"/>
    </location>
</feature>
<evidence type="ECO:0000259" key="9">
    <source>
        <dbReference type="Pfam" id="PF02554"/>
    </source>
</evidence>
<evidence type="ECO:0000256" key="1">
    <source>
        <dbReference type="ARBA" id="ARBA00004651"/>
    </source>
</evidence>
<protein>
    <submittedName>
        <fullName evidence="10">Carbon starvation protein A</fullName>
    </submittedName>
</protein>
<dbReference type="RefSeq" id="WP_342469246.1">
    <property type="nucleotide sequence ID" value="NZ_JBHSNQ010000055.1"/>
</dbReference>
<evidence type="ECO:0000256" key="3">
    <source>
        <dbReference type="ARBA" id="ARBA00022448"/>
    </source>
</evidence>
<feature type="transmembrane region" description="Helical" evidence="8">
    <location>
        <begin position="160"/>
        <end position="178"/>
    </location>
</feature>
<comment type="caution">
    <text evidence="10">The sequence shown here is derived from an EMBL/GenBank/DDBJ whole genome shotgun (WGS) entry which is preliminary data.</text>
</comment>
<feature type="transmembrane region" description="Helical" evidence="8">
    <location>
        <begin position="486"/>
        <end position="513"/>
    </location>
</feature>
<feature type="transmembrane region" description="Helical" evidence="8">
    <location>
        <begin position="332"/>
        <end position="355"/>
    </location>
</feature>
<feature type="transmembrane region" description="Helical" evidence="8">
    <location>
        <begin position="62"/>
        <end position="80"/>
    </location>
</feature>
<feature type="transmembrane region" description="Helical" evidence="8">
    <location>
        <begin position="520"/>
        <end position="544"/>
    </location>
</feature>
<gene>
    <name evidence="10" type="ORF">ACFPOH_06705</name>
</gene>
<dbReference type="Pfam" id="PF02554">
    <property type="entry name" value="CstA"/>
    <property type="match status" value="1"/>
</dbReference>
<feature type="transmembrane region" description="Helical" evidence="8">
    <location>
        <begin position="292"/>
        <end position="312"/>
    </location>
</feature>
<reference evidence="11" key="1">
    <citation type="journal article" date="2019" name="Int. J. Syst. Evol. Microbiol.">
        <title>The Global Catalogue of Microorganisms (GCM) 10K type strain sequencing project: providing services to taxonomists for standard genome sequencing and annotation.</title>
        <authorList>
            <consortium name="The Broad Institute Genomics Platform"/>
            <consortium name="The Broad Institute Genome Sequencing Center for Infectious Disease"/>
            <person name="Wu L."/>
            <person name="Ma J."/>
        </authorList>
    </citation>
    <scope>NUCLEOTIDE SEQUENCE [LARGE SCALE GENOMIC DNA]</scope>
    <source>
        <strain evidence="11">CCUG 56331</strain>
    </source>
</reference>
<name>A0ABW0RAN8_9BACL</name>
<feature type="domain" description="CstA N-terminal" evidence="9">
    <location>
        <begin position="2"/>
        <end position="535"/>
    </location>
</feature>
<dbReference type="Proteomes" id="UP001595978">
    <property type="component" value="Unassembled WGS sequence"/>
</dbReference>
<dbReference type="PANTHER" id="PTHR30252">
    <property type="entry name" value="INNER MEMBRANE PEPTIDE TRANSPORTER"/>
    <property type="match status" value="1"/>
</dbReference>
<evidence type="ECO:0000313" key="10">
    <source>
        <dbReference type="EMBL" id="MFC5541468.1"/>
    </source>
</evidence>
<proteinExistence type="inferred from homology"/>
<evidence type="ECO:0000256" key="7">
    <source>
        <dbReference type="ARBA" id="ARBA00023136"/>
    </source>
</evidence>
<keyword evidence="7 8" id="KW-0472">Membrane</keyword>
<dbReference type="InterPro" id="IPR003706">
    <property type="entry name" value="CstA_N"/>
</dbReference>
<dbReference type="EMBL" id="JBHSNQ010000055">
    <property type="protein sequence ID" value="MFC5541468.1"/>
    <property type="molecule type" value="Genomic_DNA"/>
</dbReference>
<comment type="subcellular location">
    <subcellularLocation>
        <location evidence="1">Cell membrane</location>
        <topology evidence="1">Multi-pass membrane protein</topology>
    </subcellularLocation>
</comment>
<keyword evidence="3" id="KW-0813">Transport</keyword>
<feature type="transmembrane region" description="Helical" evidence="8">
    <location>
        <begin position="556"/>
        <end position="580"/>
    </location>
</feature>
<dbReference type="PANTHER" id="PTHR30252:SF3">
    <property type="entry name" value="PYRUVATE_PROTON SYMPORTER BTST"/>
    <property type="match status" value="1"/>
</dbReference>